<protein>
    <submittedName>
        <fullName evidence="3">Uncharacterized protein</fullName>
    </submittedName>
</protein>
<feature type="signal peptide" evidence="2">
    <location>
        <begin position="1"/>
        <end position="17"/>
    </location>
</feature>
<dbReference type="Proteomes" id="UP000030651">
    <property type="component" value="Unassembled WGS sequence"/>
</dbReference>
<dbReference type="KEGG" id="pfy:PFICI_02996"/>
<dbReference type="GeneID" id="19268009"/>
<dbReference type="HOGENOM" id="CLU_811593_0_0_1"/>
<dbReference type="RefSeq" id="XP_007829768.1">
    <property type="nucleotide sequence ID" value="XM_007831577.1"/>
</dbReference>
<dbReference type="AlphaFoldDB" id="W3XI92"/>
<evidence type="ECO:0000313" key="4">
    <source>
        <dbReference type="Proteomes" id="UP000030651"/>
    </source>
</evidence>
<proteinExistence type="predicted"/>
<organism evidence="3 4">
    <name type="scientific">Pestalotiopsis fici (strain W106-1 / CGMCC3.15140)</name>
    <dbReference type="NCBI Taxonomy" id="1229662"/>
    <lineage>
        <taxon>Eukaryota</taxon>
        <taxon>Fungi</taxon>
        <taxon>Dikarya</taxon>
        <taxon>Ascomycota</taxon>
        <taxon>Pezizomycotina</taxon>
        <taxon>Sordariomycetes</taxon>
        <taxon>Xylariomycetidae</taxon>
        <taxon>Amphisphaeriales</taxon>
        <taxon>Sporocadaceae</taxon>
        <taxon>Pestalotiopsis</taxon>
    </lineage>
</organism>
<gene>
    <name evidence="3" type="ORF">PFICI_02996</name>
</gene>
<feature type="chain" id="PRO_5004835860" evidence="2">
    <location>
        <begin position="18"/>
        <end position="342"/>
    </location>
</feature>
<reference evidence="4" key="1">
    <citation type="journal article" date="2015" name="BMC Genomics">
        <title>Genomic and transcriptomic analysis of the endophytic fungus Pestalotiopsis fici reveals its lifestyle and high potential for synthesis of natural products.</title>
        <authorList>
            <person name="Wang X."/>
            <person name="Zhang X."/>
            <person name="Liu L."/>
            <person name="Xiang M."/>
            <person name="Wang W."/>
            <person name="Sun X."/>
            <person name="Che Y."/>
            <person name="Guo L."/>
            <person name="Liu G."/>
            <person name="Guo L."/>
            <person name="Wang C."/>
            <person name="Yin W.B."/>
            <person name="Stadler M."/>
            <person name="Zhang X."/>
            <person name="Liu X."/>
        </authorList>
    </citation>
    <scope>NUCLEOTIDE SEQUENCE [LARGE SCALE GENOMIC DNA]</scope>
    <source>
        <strain evidence="4">W106-1 / CGMCC3.15140</strain>
    </source>
</reference>
<name>W3XI92_PESFW</name>
<sequence length="342" mass="35995">MQFLIALFAFLPLAVLGFPLHPSSSNETLWASASASDTGLMRPSYLTVTMNGLPTTLSTLTTSSSLNLGHTQPSRDHESPAITIVIDQIRDAAPVKTVTESGQSDLFTFVSFSSTSSVDAPSTTEATLSSFTTPTASATFPKANGLQCSDRNCFMYCECSNEGIVSCAAPPLENRQCETNCECVPAPVPSVTGDVQPHERVVWSTTTSCNTNLQICVAKATASITDSMTLPFTTPGSCNGDLEVCMAKKTNSVTGSMTLPFTTPASTSDTDSMMLSFTTPSISGATDTVTLPTTTPRGNAAPTMLLAESSTTRDLPWESTIPQSPPHLNETSGEVPSEFVAL</sequence>
<keyword evidence="2" id="KW-0732">Signal</keyword>
<evidence type="ECO:0000313" key="3">
    <source>
        <dbReference type="EMBL" id="ETS84971.1"/>
    </source>
</evidence>
<keyword evidence="4" id="KW-1185">Reference proteome</keyword>
<accession>W3XI92</accession>
<evidence type="ECO:0000256" key="2">
    <source>
        <dbReference type="SAM" id="SignalP"/>
    </source>
</evidence>
<dbReference type="InParanoid" id="W3XI92"/>
<dbReference type="OrthoDB" id="10531012at2759"/>
<feature type="region of interest" description="Disordered" evidence="1">
    <location>
        <begin position="309"/>
        <end position="342"/>
    </location>
</feature>
<dbReference type="EMBL" id="KI912110">
    <property type="protein sequence ID" value="ETS84971.1"/>
    <property type="molecule type" value="Genomic_DNA"/>
</dbReference>
<evidence type="ECO:0000256" key="1">
    <source>
        <dbReference type="SAM" id="MobiDB-lite"/>
    </source>
</evidence>